<dbReference type="CDD" id="cd07606">
    <property type="entry name" value="BAR_SFC_plant"/>
    <property type="match status" value="1"/>
</dbReference>
<dbReference type="IntAct" id="A0A1D6PYH0">
    <property type="interactions" value="1"/>
</dbReference>
<dbReference type="Gene3D" id="1.20.1270.60">
    <property type="entry name" value="Arfaptin homology (AH) domain/BAR domain"/>
    <property type="match status" value="1"/>
</dbReference>
<protein>
    <submittedName>
        <fullName evidence="8">ADP-ribosylation factor GTPase-activating protein AGD1</fullName>
    </submittedName>
</protein>
<dbReference type="eggNOG" id="KOG0521">
    <property type="taxonomic scope" value="Eukaryota"/>
</dbReference>
<keyword evidence="3" id="KW-0677">Repeat</keyword>
<name>A0A1D6PYH0_MAIZE</name>
<proteinExistence type="predicted"/>
<evidence type="ECO:0000256" key="2">
    <source>
        <dbReference type="ARBA" id="ARBA00022723"/>
    </source>
</evidence>
<evidence type="ECO:0000256" key="7">
    <source>
        <dbReference type="SAM" id="MobiDB-lite"/>
    </source>
</evidence>
<dbReference type="PaxDb" id="4577-GRMZM2G580536_P01"/>
<dbReference type="EMBL" id="CM000780">
    <property type="protein sequence ID" value="AQK51500.1"/>
    <property type="molecule type" value="Genomic_DNA"/>
</dbReference>
<organism evidence="8">
    <name type="scientific">Zea mays</name>
    <name type="common">Maize</name>
    <dbReference type="NCBI Taxonomy" id="4577"/>
    <lineage>
        <taxon>Eukaryota</taxon>
        <taxon>Viridiplantae</taxon>
        <taxon>Streptophyta</taxon>
        <taxon>Embryophyta</taxon>
        <taxon>Tracheophyta</taxon>
        <taxon>Spermatophyta</taxon>
        <taxon>Magnoliopsida</taxon>
        <taxon>Liliopsida</taxon>
        <taxon>Poales</taxon>
        <taxon>Poaceae</taxon>
        <taxon>PACMAD clade</taxon>
        <taxon>Panicoideae</taxon>
        <taxon>Andropogonodae</taxon>
        <taxon>Andropogoneae</taxon>
        <taxon>Tripsacinae</taxon>
        <taxon>Zea</taxon>
    </lineage>
</organism>
<dbReference type="PANTHER" id="PTHR23180:SF242">
    <property type="entry name" value="OS08G0537600 PROTEIN"/>
    <property type="match status" value="1"/>
</dbReference>
<accession>A0A1D6PYH0</accession>
<keyword evidence="6" id="KW-0175">Coiled coil</keyword>
<dbReference type="InterPro" id="IPR001849">
    <property type="entry name" value="PH_domain"/>
</dbReference>
<keyword evidence="2" id="KW-0479">Metal-binding</keyword>
<dbReference type="PROSITE" id="PS50115">
    <property type="entry name" value="ARFGAP"/>
    <property type="match status" value="1"/>
</dbReference>
<dbReference type="GO" id="GO:0008270">
    <property type="term" value="F:zinc ion binding"/>
    <property type="evidence" value="ECO:0007669"/>
    <property type="project" value="UniProtKB-KW"/>
</dbReference>
<dbReference type="CDD" id="cd13250">
    <property type="entry name" value="PH_ACAP"/>
    <property type="match status" value="1"/>
</dbReference>
<dbReference type="InterPro" id="IPR027267">
    <property type="entry name" value="AH/BAR_dom_sf"/>
</dbReference>
<dbReference type="InterPro" id="IPR004148">
    <property type="entry name" value="BAR_dom"/>
</dbReference>
<keyword evidence="4" id="KW-0863">Zinc-finger</keyword>
<dbReference type="ExpressionAtlas" id="A0A1D6PYH0">
    <property type="expression patterns" value="baseline and differential"/>
</dbReference>
<evidence type="ECO:0000256" key="4">
    <source>
        <dbReference type="ARBA" id="ARBA00022771"/>
    </source>
</evidence>
<evidence type="ECO:0000256" key="5">
    <source>
        <dbReference type="ARBA" id="ARBA00022833"/>
    </source>
</evidence>
<evidence type="ECO:0000256" key="1">
    <source>
        <dbReference type="ARBA" id="ARBA00022468"/>
    </source>
</evidence>
<feature type="region of interest" description="Disordered" evidence="7">
    <location>
        <begin position="406"/>
        <end position="427"/>
    </location>
</feature>
<dbReference type="OMA" id="HAMEDIE"/>
<dbReference type="InterPro" id="IPR001164">
    <property type="entry name" value="ArfGAP_dom"/>
</dbReference>
<dbReference type="Pfam" id="PF01412">
    <property type="entry name" value="ArfGap"/>
    <property type="match status" value="1"/>
</dbReference>
<dbReference type="InterPro" id="IPR045258">
    <property type="entry name" value="ACAP1/2/3-like"/>
</dbReference>
<dbReference type="SUPFAM" id="SSF50729">
    <property type="entry name" value="PH domain-like"/>
    <property type="match status" value="1"/>
</dbReference>
<dbReference type="SMART" id="SM00105">
    <property type="entry name" value="ArfGap"/>
    <property type="match status" value="1"/>
</dbReference>
<dbReference type="GO" id="GO:0005096">
    <property type="term" value="F:GTPase activator activity"/>
    <property type="evidence" value="ECO:0007669"/>
    <property type="project" value="UniProtKB-KW"/>
</dbReference>
<dbReference type="Gene3D" id="1.10.220.150">
    <property type="entry name" value="Arf GTPase activating protein"/>
    <property type="match status" value="1"/>
</dbReference>
<dbReference type="InterPro" id="IPR038508">
    <property type="entry name" value="ArfGAP_dom_sf"/>
</dbReference>
<dbReference type="SMART" id="SM00233">
    <property type="entry name" value="PH"/>
    <property type="match status" value="1"/>
</dbReference>
<dbReference type="AlphaFoldDB" id="A0A1D6PYH0"/>
<feature type="non-terminal residue" evidence="8">
    <location>
        <position position="549"/>
    </location>
</feature>
<dbReference type="SUPFAM" id="SSF103657">
    <property type="entry name" value="BAR/IMD domain-like"/>
    <property type="match status" value="1"/>
</dbReference>
<dbReference type="InterPro" id="IPR037278">
    <property type="entry name" value="ARFGAP/RecO"/>
</dbReference>
<keyword evidence="5" id="KW-0862">Zinc</keyword>
<feature type="region of interest" description="Disordered" evidence="7">
    <location>
        <begin position="367"/>
        <end position="392"/>
    </location>
</feature>
<reference evidence="8" key="1">
    <citation type="submission" date="2015-12" db="EMBL/GenBank/DDBJ databases">
        <title>Update maize B73 reference genome by single molecule sequencing technologies.</title>
        <authorList>
            <consortium name="Maize Genome Sequencing Project"/>
            <person name="Ware D."/>
        </authorList>
    </citation>
    <scope>NUCLEOTIDE SEQUENCE</scope>
    <source>
        <tissue evidence="8">Seedling</tissue>
    </source>
</reference>
<dbReference type="CDD" id="cd08204">
    <property type="entry name" value="ArfGap"/>
    <property type="match status" value="1"/>
</dbReference>
<evidence type="ECO:0000256" key="6">
    <source>
        <dbReference type="ARBA" id="ARBA00023054"/>
    </source>
</evidence>
<dbReference type="PROSITE" id="PS50003">
    <property type="entry name" value="PH_DOMAIN"/>
    <property type="match status" value="1"/>
</dbReference>
<dbReference type="Pfam" id="PF00169">
    <property type="entry name" value="PH"/>
    <property type="match status" value="1"/>
</dbReference>
<sequence>MHFAKLDDSPMFRTQIQSLEESAELLRERCLKFHKGCRKYAEGLGEAYDGDIAFASSLETFGGGHNDPISVAFGGPVMTKFTIALREIGTYKEVLRSQVEHMLNDRLLNFVDIDLHDVKDAHKRFDKASLSYDQIREKYLSLKKGTRPDITTAIEDVTSLSHVEAKKRYEFLEAVSATMDSHLRYFKQVLAYAQQSRERANKEQASLVERMHEYKRQIDRETRSSINGLNDSYNGDGIQTIGRSSHKQIEAVMQSTSKGKVQTIRQGYLSKRSSNLRADWKRRLFSSHYHGIVHDEKSVARHTVNLLTSTIKVDADQSDLRFCFRIISPTKIYTLQAESAVDQMDWIEKITGVIASLLNSQSPEQCFLSSPKGSGHDRSTSDGSSFTSSVEFEPSVSDDLVLEKKSGNGQHDVRGTHHHRTSTKPEKPIDLLRKVDGNNMCADCGASEPDWASLNLGALLCIECSGVHRNLGVHISKVRSLTLDVRVWEPSVINLFQSLGNMFVNSIWEETLPDDNSSADGSDTSQYLSVSKPKHKDVFSAKEKFIHAK</sequence>
<dbReference type="SUPFAM" id="SSF57863">
    <property type="entry name" value="ArfGap/RecO-like zinc finger"/>
    <property type="match status" value="1"/>
</dbReference>
<dbReference type="InParanoid" id="A0A1D6PYH0"/>
<evidence type="ECO:0000313" key="8">
    <source>
        <dbReference type="EMBL" id="AQK51500.1"/>
    </source>
</evidence>
<dbReference type="Pfam" id="PF16746">
    <property type="entry name" value="BAR_3"/>
    <property type="match status" value="1"/>
</dbReference>
<keyword evidence="1" id="KW-0343">GTPase activation</keyword>
<dbReference type="PANTHER" id="PTHR23180">
    <property type="entry name" value="CENTAURIN/ARF"/>
    <property type="match status" value="1"/>
</dbReference>
<gene>
    <name evidence="8" type="ORF">ZEAMMB73_Zm00001d049872</name>
</gene>
<dbReference type="GO" id="GO:0005737">
    <property type="term" value="C:cytoplasm"/>
    <property type="evidence" value="ECO:0007669"/>
    <property type="project" value="InterPro"/>
</dbReference>
<dbReference type="PRINTS" id="PR00405">
    <property type="entry name" value="REVINTRACTNG"/>
</dbReference>
<feature type="compositionally biased region" description="Basic and acidic residues" evidence="7">
    <location>
        <begin position="406"/>
        <end position="415"/>
    </location>
</feature>
<dbReference type="Gene3D" id="2.30.29.30">
    <property type="entry name" value="Pleckstrin-homology domain (PH domain)/Phosphotyrosine-binding domain (PTB)"/>
    <property type="match status" value="1"/>
</dbReference>
<dbReference type="InterPro" id="IPR011993">
    <property type="entry name" value="PH-like_dom_sf"/>
</dbReference>
<dbReference type="InterPro" id="IPR035670">
    <property type="entry name" value="AGD1/2/3/4_BAR_plant"/>
</dbReference>
<dbReference type="FunFam" id="1.10.220.150:FF:000019">
    <property type="entry name" value="ADP-ribosylation factor GTPase-activating protein AGD1"/>
    <property type="match status" value="1"/>
</dbReference>
<dbReference type="SMR" id="A0A1D6PYH0"/>
<evidence type="ECO:0000256" key="3">
    <source>
        <dbReference type="ARBA" id="ARBA00022737"/>
    </source>
</evidence>